<organism evidence="2 3">
    <name type="scientific">Caulobacter flavus</name>
    <dbReference type="NCBI Taxonomy" id="1679497"/>
    <lineage>
        <taxon>Bacteria</taxon>
        <taxon>Pseudomonadati</taxon>
        <taxon>Pseudomonadota</taxon>
        <taxon>Alphaproteobacteria</taxon>
        <taxon>Caulobacterales</taxon>
        <taxon>Caulobacteraceae</taxon>
        <taxon>Caulobacter</taxon>
    </lineage>
</organism>
<evidence type="ECO:0000313" key="3">
    <source>
        <dbReference type="Proteomes" id="UP000234483"/>
    </source>
</evidence>
<evidence type="ECO:0000313" key="1">
    <source>
        <dbReference type="EMBL" id="AYV47627.1"/>
    </source>
</evidence>
<dbReference type="EMBL" id="CP026100">
    <property type="protein sequence ID" value="AYV47627.1"/>
    <property type="molecule type" value="Genomic_DNA"/>
</dbReference>
<gene>
    <name evidence="1" type="ORF">C1707_15930</name>
    <name evidence="2" type="ORF">CFHF_26445</name>
</gene>
<sequence length="121" mass="13420">MRNQIAHGHVGNTKQVVDDVIVMEGNFLLPSLNEAGHQVMRDYRYAHTAAEIDAWRDQVRDERARIMDAELAAVVRAQNSHMAMSSDDLRALSIVEAISEGRIPISGFEIKSRPAPGDHSS</sequence>
<dbReference type="AlphaFoldDB" id="A0A2N5CKJ6"/>
<protein>
    <submittedName>
        <fullName evidence="2">Uncharacterized protein</fullName>
    </submittedName>
</protein>
<dbReference type="Proteomes" id="UP000234483">
    <property type="component" value="Unassembled WGS sequence"/>
</dbReference>
<evidence type="ECO:0000313" key="2">
    <source>
        <dbReference type="EMBL" id="PLR05933.1"/>
    </source>
</evidence>
<name>A0A2N5CKJ6_9CAUL</name>
<dbReference type="KEGG" id="cfh:C1707_15930"/>
<reference evidence="1 4" key="2">
    <citation type="submission" date="2018-01" db="EMBL/GenBank/DDBJ databases">
        <title>Complete genome sequence of Caulobacter flavus RHGG3.</title>
        <authorList>
            <person name="Yang E."/>
        </authorList>
    </citation>
    <scope>NUCLEOTIDE SEQUENCE [LARGE SCALE GENOMIC DNA]</scope>
    <source>
        <strain evidence="1 4">RHGG3</strain>
    </source>
</reference>
<accession>A0A2N5CKJ6</accession>
<proteinExistence type="predicted"/>
<dbReference type="Proteomes" id="UP000281192">
    <property type="component" value="Chromosome"/>
</dbReference>
<keyword evidence="4" id="KW-1185">Reference proteome</keyword>
<dbReference type="EMBL" id="PJRQ01000056">
    <property type="protein sequence ID" value="PLR05933.1"/>
    <property type="molecule type" value="Genomic_DNA"/>
</dbReference>
<reference evidence="2 3" key="1">
    <citation type="submission" date="2017-12" db="EMBL/GenBank/DDBJ databases">
        <title>The genome sequence of Caulobacter flavus CGMCC1 15093.</title>
        <authorList>
            <person name="Gao J."/>
            <person name="Mao X."/>
            <person name="Sun J."/>
        </authorList>
    </citation>
    <scope>NUCLEOTIDE SEQUENCE [LARGE SCALE GENOMIC DNA]</scope>
    <source>
        <strain evidence="2 3">CGMCC1 15093</strain>
    </source>
</reference>
<dbReference type="OrthoDB" id="9879219at2"/>
<evidence type="ECO:0000313" key="4">
    <source>
        <dbReference type="Proteomes" id="UP000281192"/>
    </source>
</evidence>